<dbReference type="GO" id="GO:0071163">
    <property type="term" value="P:DNA replication preinitiation complex assembly"/>
    <property type="evidence" value="ECO:0007669"/>
    <property type="project" value="InterPro"/>
</dbReference>
<accession>A0AA38IF51</accession>
<feature type="domain" description="CDT1 Geminin-binding" evidence="3">
    <location>
        <begin position="1"/>
        <end position="133"/>
    </location>
</feature>
<dbReference type="Proteomes" id="UP001168821">
    <property type="component" value="Unassembled WGS sequence"/>
</dbReference>
<proteinExistence type="inferred from homology"/>
<comment type="similarity">
    <text evidence="1">Belongs to the Cdt1 family.</text>
</comment>
<dbReference type="AlphaFoldDB" id="A0AA38IF51"/>
<dbReference type="Pfam" id="PF16679">
    <property type="entry name" value="CDT1_C"/>
    <property type="match status" value="1"/>
</dbReference>
<dbReference type="InterPro" id="IPR014939">
    <property type="entry name" value="CDT1_Gemini-bd-like"/>
</dbReference>
<keyword evidence="5" id="KW-1185">Reference proteome</keyword>
<dbReference type="SMART" id="SM01075">
    <property type="entry name" value="CDT1"/>
    <property type="match status" value="1"/>
</dbReference>
<dbReference type="InterPro" id="IPR038090">
    <property type="entry name" value="Cdt1_C_WH_dom_sf"/>
</dbReference>
<reference evidence="4" key="1">
    <citation type="journal article" date="2023" name="G3 (Bethesda)">
        <title>Whole genome assemblies of Zophobas morio and Tenebrio molitor.</title>
        <authorList>
            <person name="Kaur S."/>
            <person name="Stinson S.A."/>
            <person name="diCenzo G.C."/>
        </authorList>
    </citation>
    <scope>NUCLEOTIDE SEQUENCE</scope>
    <source>
        <strain evidence="4">QUZm001</strain>
    </source>
</reference>
<dbReference type="PANTHER" id="PTHR28637">
    <property type="entry name" value="DNA REPLICATION FACTOR CDT1"/>
    <property type="match status" value="1"/>
</dbReference>
<sequence>MHNRQEAITFKKLKPAVEELAKRTFHKSHLAQIKSVYPTAYEFAQRKFKTFAQEEWDLVLTPTIKTQNMTTQDLLARRRQFHGALLDKVKNHHTEFLSSLTPPLVIAKHNLTRWHPEFALEKVPDVELASLPETPTTEIHTSGKQILESARRLFNSNVRNSPVTNLGALFEKQEQTTTVKGIPEALLRKVREKQASKALMAMTKSAEKEKEMQVCGRLPEIARFVRNLFVTERKAVLPLDVVLEKLGNSYRTNLNKSDMEHHLKVISTKVPGWLVFHKVRNCVFIKLDKNADLSGVLNKLEKLVTEMKETQ</sequence>
<evidence type="ECO:0000313" key="4">
    <source>
        <dbReference type="EMBL" id="KAJ3656803.1"/>
    </source>
</evidence>
<name>A0AA38IF51_9CUCU</name>
<dbReference type="InterPro" id="IPR036390">
    <property type="entry name" value="WH_DNA-bd_sf"/>
</dbReference>
<evidence type="ECO:0000256" key="1">
    <source>
        <dbReference type="ARBA" id="ARBA00008356"/>
    </source>
</evidence>
<evidence type="ECO:0000313" key="5">
    <source>
        <dbReference type="Proteomes" id="UP001168821"/>
    </source>
</evidence>
<gene>
    <name evidence="4" type="ORF">Zmor_015851</name>
</gene>
<dbReference type="SUPFAM" id="SSF46785">
    <property type="entry name" value="Winged helix' DNA-binding domain"/>
    <property type="match status" value="1"/>
</dbReference>
<dbReference type="GO" id="GO:0003677">
    <property type="term" value="F:DNA binding"/>
    <property type="evidence" value="ECO:0007669"/>
    <property type="project" value="InterPro"/>
</dbReference>
<dbReference type="GO" id="GO:0005634">
    <property type="term" value="C:nucleus"/>
    <property type="evidence" value="ECO:0007669"/>
    <property type="project" value="TreeGrafter"/>
</dbReference>
<protein>
    <recommendedName>
        <fullName evidence="3">CDT1 Geminin-binding domain-containing protein</fullName>
    </recommendedName>
</protein>
<dbReference type="InterPro" id="IPR045173">
    <property type="entry name" value="Cdt1"/>
</dbReference>
<dbReference type="CDD" id="cd08767">
    <property type="entry name" value="Cdt1_c"/>
    <property type="match status" value="1"/>
</dbReference>
<dbReference type="GO" id="GO:0000278">
    <property type="term" value="P:mitotic cell cycle"/>
    <property type="evidence" value="ECO:0007669"/>
    <property type="project" value="TreeGrafter"/>
</dbReference>
<comment type="caution">
    <text evidence="4">The sequence shown here is derived from an EMBL/GenBank/DDBJ whole genome shotgun (WGS) entry which is preliminary data.</text>
</comment>
<dbReference type="EMBL" id="JALNTZ010000004">
    <property type="protein sequence ID" value="KAJ3656803.1"/>
    <property type="molecule type" value="Genomic_DNA"/>
</dbReference>
<dbReference type="Pfam" id="PF08839">
    <property type="entry name" value="CDT1"/>
    <property type="match status" value="1"/>
</dbReference>
<evidence type="ECO:0000256" key="2">
    <source>
        <dbReference type="ARBA" id="ARBA00023306"/>
    </source>
</evidence>
<dbReference type="CDD" id="cd08674">
    <property type="entry name" value="Cdt1_m"/>
    <property type="match status" value="1"/>
</dbReference>
<dbReference type="InterPro" id="IPR032054">
    <property type="entry name" value="Cdt1_C"/>
</dbReference>
<organism evidence="4 5">
    <name type="scientific">Zophobas morio</name>
    <dbReference type="NCBI Taxonomy" id="2755281"/>
    <lineage>
        <taxon>Eukaryota</taxon>
        <taxon>Metazoa</taxon>
        <taxon>Ecdysozoa</taxon>
        <taxon>Arthropoda</taxon>
        <taxon>Hexapoda</taxon>
        <taxon>Insecta</taxon>
        <taxon>Pterygota</taxon>
        <taxon>Neoptera</taxon>
        <taxon>Endopterygota</taxon>
        <taxon>Coleoptera</taxon>
        <taxon>Polyphaga</taxon>
        <taxon>Cucujiformia</taxon>
        <taxon>Tenebrionidae</taxon>
        <taxon>Zophobas</taxon>
    </lineage>
</organism>
<dbReference type="Gene3D" id="1.10.10.1420">
    <property type="entry name" value="DNA replication factor Cdt1, C-terminal WH domain"/>
    <property type="match status" value="1"/>
</dbReference>
<dbReference type="GO" id="GO:0070182">
    <property type="term" value="F:DNA polymerase binding"/>
    <property type="evidence" value="ECO:0007669"/>
    <property type="project" value="TreeGrafter"/>
</dbReference>
<keyword evidence="2" id="KW-0131">Cell cycle</keyword>
<dbReference type="GO" id="GO:0000076">
    <property type="term" value="P:DNA replication checkpoint signaling"/>
    <property type="evidence" value="ECO:0007669"/>
    <property type="project" value="TreeGrafter"/>
</dbReference>
<dbReference type="PANTHER" id="PTHR28637:SF1">
    <property type="entry name" value="DNA REPLICATION FACTOR CDT1"/>
    <property type="match status" value="1"/>
</dbReference>
<evidence type="ECO:0000259" key="3">
    <source>
        <dbReference type="SMART" id="SM01075"/>
    </source>
</evidence>
<dbReference type="GO" id="GO:0030174">
    <property type="term" value="P:regulation of DNA-templated DNA replication initiation"/>
    <property type="evidence" value="ECO:0007669"/>
    <property type="project" value="InterPro"/>
</dbReference>